<dbReference type="Proteomes" id="UP000680750">
    <property type="component" value="Chromosome"/>
</dbReference>
<name>A0A810L9H9_9ACTN</name>
<evidence type="ECO:0000256" key="1">
    <source>
        <dbReference type="SAM" id="MobiDB-lite"/>
    </source>
</evidence>
<sequence>MVLLNKLHEVQEKTFSLVHTSHKVSRPPVHPPGSSAAHHSGPHRRPHRNCLDYIDAEVLSPLGRSLLMTR</sequence>
<feature type="region of interest" description="Disordered" evidence="1">
    <location>
        <begin position="20"/>
        <end position="48"/>
    </location>
</feature>
<dbReference type="AlphaFoldDB" id="A0A810L9H9"/>
<protein>
    <submittedName>
        <fullName evidence="2">Uncharacterized protein</fullName>
    </submittedName>
</protein>
<accession>A0A810L9H9</accession>
<evidence type="ECO:0000313" key="3">
    <source>
        <dbReference type="Proteomes" id="UP000680750"/>
    </source>
</evidence>
<keyword evidence="3" id="KW-1185">Reference proteome</keyword>
<gene>
    <name evidence="2" type="ORF">Asera_60410</name>
</gene>
<dbReference type="EMBL" id="AP023354">
    <property type="protein sequence ID" value="BCJ31933.1"/>
    <property type="molecule type" value="Genomic_DNA"/>
</dbReference>
<reference evidence="2" key="1">
    <citation type="submission" date="2020-08" db="EMBL/GenBank/DDBJ databases">
        <title>Whole genome shotgun sequence of Actinocatenispora sera NBRC 101916.</title>
        <authorList>
            <person name="Komaki H."/>
            <person name="Tamura T."/>
        </authorList>
    </citation>
    <scope>NUCLEOTIDE SEQUENCE</scope>
    <source>
        <strain evidence="2">NBRC 101916</strain>
    </source>
</reference>
<proteinExistence type="predicted"/>
<organism evidence="2 3">
    <name type="scientific">Actinocatenispora sera</name>
    <dbReference type="NCBI Taxonomy" id="390989"/>
    <lineage>
        <taxon>Bacteria</taxon>
        <taxon>Bacillati</taxon>
        <taxon>Actinomycetota</taxon>
        <taxon>Actinomycetes</taxon>
        <taxon>Micromonosporales</taxon>
        <taxon>Micromonosporaceae</taxon>
        <taxon>Actinocatenispora</taxon>
    </lineage>
</organism>
<dbReference type="KEGG" id="aser:Asera_60410"/>
<evidence type="ECO:0000313" key="2">
    <source>
        <dbReference type="EMBL" id="BCJ31933.1"/>
    </source>
</evidence>